<dbReference type="InterPro" id="IPR050081">
    <property type="entry name" value="Ile-tRNA_ligase"/>
</dbReference>
<evidence type="ECO:0000256" key="7">
    <source>
        <dbReference type="ARBA" id="ARBA00023146"/>
    </source>
</evidence>
<evidence type="ECO:0000256" key="9">
    <source>
        <dbReference type="RuleBase" id="RU363035"/>
    </source>
</evidence>
<dbReference type="GO" id="GO:0004822">
    <property type="term" value="F:isoleucine-tRNA ligase activity"/>
    <property type="evidence" value="ECO:0007669"/>
    <property type="project" value="UniProtKB-EC"/>
</dbReference>
<evidence type="ECO:0000256" key="1">
    <source>
        <dbReference type="ARBA" id="ARBA00005594"/>
    </source>
</evidence>
<dbReference type="InterPro" id="IPR014729">
    <property type="entry name" value="Rossmann-like_a/b/a_fold"/>
</dbReference>
<dbReference type="EMBL" id="JAIHNG010000177">
    <property type="protein sequence ID" value="KAI5948835.1"/>
    <property type="molecule type" value="Genomic_DNA"/>
</dbReference>
<proteinExistence type="inferred from homology"/>
<dbReference type="InterPro" id="IPR002301">
    <property type="entry name" value="Ile-tRNA-ligase"/>
</dbReference>
<dbReference type="Proteomes" id="UP001204833">
    <property type="component" value="Unassembled WGS sequence"/>
</dbReference>
<dbReference type="InterPro" id="IPR009080">
    <property type="entry name" value="tRNAsynth_Ia_anticodon-bd"/>
</dbReference>
<dbReference type="SUPFAM" id="SSF52374">
    <property type="entry name" value="Nucleotidylyl transferase"/>
    <property type="match status" value="1"/>
</dbReference>
<dbReference type="InterPro" id="IPR013155">
    <property type="entry name" value="M/V/L/I-tRNA-synth_anticd-bd"/>
</dbReference>
<dbReference type="Pfam" id="PF00133">
    <property type="entry name" value="tRNA-synt_1"/>
    <property type="match status" value="1"/>
</dbReference>
<feature type="domain" description="Aminoacyl-tRNA synthetase class Ia" evidence="10">
    <location>
        <begin position="55"/>
        <end position="695"/>
    </location>
</feature>
<evidence type="ECO:0000259" key="10">
    <source>
        <dbReference type="Pfam" id="PF00133"/>
    </source>
</evidence>
<dbReference type="GeneID" id="76153277"/>
<dbReference type="HAMAP" id="MF_02002">
    <property type="entry name" value="Ile_tRNA_synth_type1"/>
    <property type="match status" value="1"/>
</dbReference>
<sequence length="993" mass="113006">MLLFTLPQTRCLTTFAAHLNRPNYSKTVQLPQTQFSPKIPRGEARDKLIKRTGVDIYHWQQQNKANHKPFTLHDGPPYANGTLHVGHALNKICKDIINRYQLIHKDKLIRYQPGWDCHGLPIELKVEHSLSGVNSKSPVEVRRACRNYAMTMIDNQRKQFMDLGIMTDFNQPYITMDHEFESRQLQVFSKLVENGLLSQQLKPVWYGCETQTALAEAELEYNDKHKSVAIYVKFPIIDEDGKLRRILDKSGHLSSLHTDRVKLLIWTSTPWTIPANKTICVNKNLTYTLIAKEDEVLVVAKPLIQEVLKLDPEYTSIDIDIPGGELIGLHYINPAAADNLQKPVIHGDHVVGTAGTGLVHGAPAHGREDYLVAKQNGINIDSSCVDNKGKYIVEALPPGFQKLGPLKVNEIRSNMLCVDLLKQHDMIFHVNKNFIHSYPYDWRSQTPVIQRATPQWFVNVDKIKPFALEALNKVEFHPASGYNRLTSFIENRDEWCISRQRSWGVPLPIVYDTSTDKPVMDMNVINHIISKIDEFGTDEWFVKEDDIGRWLPLDMDGGKYYKGQDTMDVWFDSGTSWTSLRDDIKECNDTTMQPLADVYLEGSDQHRGWFQSSLLNKVIYSGNEGQTFQSMAPYKTVITHGFITDAQGQKMAKSKGNIFSPLEAIEGCKKPWTPILGTDGLRLWAASSNYQQDVGFHPEVLTRVSEVGKKYRVTFKYLLGNLYDFDNTPVPYSQLSDLDKYILHTLRQLQVNCAGYYESFNFSRVVSSVNAHVNSVLSAVYFDVSKDCLYTDGPNSIRRRAIQTVLNDILKTYVGILAPIQPLTVQEVWDEYVKINKSVCDSPFKGSSEMFALPDSYLNQELESRLNSFFKLRDEIYKGIEVLKNDDFFKNKLELEILLFDPETNDLSSPLFEFIKSNQLYLDDLFLVSKAKLVDRNAVESEKGQILDINGGDKVGVVIRHSNDHKCGRCWKYTAPEPDSLCGKCSTVVSSSP</sequence>
<dbReference type="PANTHER" id="PTHR42765:SF1">
    <property type="entry name" value="ISOLEUCINE--TRNA LIGASE, MITOCHONDRIAL"/>
    <property type="match status" value="1"/>
</dbReference>
<evidence type="ECO:0000256" key="4">
    <source>
        <dbReference type="ARBA" id="ARBA00022741"/>
    </source>
</evidence>
<comment type="similarity">
    <text evidence="1 9">Belongs to the class-I aminoacyl-tRNA synthetase family.</text>
</comment>
<dbReference type="PRINTS" id="PR00984">
    <property type="entry name" value="TRNASYNTHILE"/>
</dbReference>
<dbReference type="Pfam" id="PF08264">
    <property type="entry name" value="Anticodon_1"/>
    <property type="match status" value="1"/>
</dbReference>
<dbReference type="GO" id="GO:0032543">
    <property type="term" value="P:mitochondrial translation"/>
    <property type="evidence" value="ECO:0007669"/>
    <property type="project" value="TreeGrafter"/>
</dbReference>
<dbReference type="CDD" id="cd07960">
    <property type="entry name" value="Anticodon_Ia_Ile_BEm"/>
    <property type="match status" value="1"/>
</dbReference>
<keyword evidence="13" id="KW-1185">Reference proteome</keyword>
<keyword evidence="6 9" id="KW-0648">Protein biosynthesis</keyword>
<dbReference type="Gene3D" id="3.40.50.620">
    <property type="entry name" value="HUPs"/>
    <property type="match status" value="2"/>
</dbReference>
<keyword evidence="3 9" id="KW-0436">Ligase</keyword>
<dbReference type="EC" id="6.1.1.5" evidence="2"/>
<dbReference type="SUPFAM" id="SSF50677">
    <property type="entry name" value="ValRS/IleRS/LeuRS editing domain"/>
    <property type="match status" value="1"/>
</dbReference>
<dbReference type="Gene3D" id="3.90.740.10">
    <property type="entry name" value="Valyl/Leucyl/Isoleucyl-tRNA synthetase, editing domain"/>
    <property type="match status" value="1"/>
</dbReference>
<accession>A0AAD5FW80</accession>
<keyword evidence="7 9" id="KW-0030">Aminoacyl-tRNA synthetase</keyword>
<dbReference type="Gene3D" id="1.10.730.20">
    <property type="match status" value="1"/>
</dbReference>
<evidence type="ECO:0000256" key="3">
    <source>
        <dbReference type="ARBA" id="ARBA00022598"/>
    </source>
</evidence>
<dbReference type="InterPro" id="IPR033708">
    <property type="entry name" value="Anticodon_Ile_BEm"/>
</dbReference>
<dbReference type="NCBIfam" id="TIGR00392">
    <property type="entry name" value="ileS"/>
    <property type="match status" value="1"/>
</dbReference>
<dbReference type="PANTHER" id="PTHR42765">
    <property type="entry name" value="SOLEUCYL-TRNA SYNTHETASE"/>
    <property type="match status" value="1"/>
</dbReference>
<evidence type="ECO:0000256" key="6">
    <source>
        <dbReference type="ARBA" id="ARBA00022917"/>
    </source>
</evidence>
<dbReference type="AlphaFoldDB" id="A0AAD5FW80"/>
<dbReference type="GO" id="GO:0000049">
    <property type="term" value="F:tRNA binding"/>
    <property type="evidence" value="ECO:0007669"/>
    <property type="project" value="InterPro"/>
</dbReference>
<dbReference type="PROSITE" id="PS00178">
    <property type="entry name" value="AA_TRNA_LIGASE_I"/>
    <property type="match status" value="1"/>
</dbReference>
<evidence type="ECO:0000256" key="2">
    <source>
        <dbReference type="ARBA" id="ARBA00013165"/>
    </source>
</evidence>
<name>A0AAD5FW80_9ASCO</name>
<dbReference type="InterPro" id="IPR009008">
    <property type="entry name" value="Val/Leu/Ile-tRNA-synth_edit"/>
</dbReference>
<gene>
    <name evidence="12" type="ORF">KGF57_005233</name>
</gene>
<evidence type="ECO:0000313" key="13">
    <source>
        <dbReference type="Proteomes" id="UP001204833"/>
    </source>
</evidence>
<dbReference type="GO" id="GO:0006428">
    <property type="term" value="P:isoleucyl-tRNA aminoacylation"/>
    <property type="evidence" value="ECO:0007669"/>
    <property type="project" value="InterPro"/>
</dbReference>
<evidence type="ECO:0000256" key="5">
    <source>
        <dbReference type="ARBA" id="ARBA00022840"/>
    </source>
</evidence>
<evidence type="ECO:0000259" key="11">
    <source>
        <dbReference type="Pfam" id="PF08264"/>
    </source>
</evidence>
<keyword evidence="5 9" id="KW-0067">ATP-binding</keyword>
<feature type="domain" description="Methionyl/Valyl/Leucyl/Isoleucyl-tRNA synthetase anticodon-binding" evidence="11">
    <location>
        <begin position="739"/>
        <end position="897"/>
    </location>
</feature>
<dbReference type="InterPro" id="IPR023585">
    <property type="entry name" value="Ile-tRNA-ligase_type1"/>
</dbReference>
<protein>
    <recommendedName>
        <fullName evidence="2">isoleucine--tRNA ligase</fullName>
        <ecNumber evidence="2">6.1.1.5</ecNumber>
    </recommendedName>
    <alternativeName>
        <fullName evidence="8">Isoleucyl-tRNA synthetase</fullName>
    </alternativeName>
</protein>
<keyword evidence="4 9" id="KW-0547">Nucleotide-binding</keyword>
<dbReference type="InterPro" id="IPR001412">
    <property type="entry name" value="aa-tRNA-synth_I_CS"/>
</dbReference>
<dbReference type="RefSeq" id="XP_051606345.1">
    <property type="nucleotide sequence ID" value="XM_051754828.1"/>
</dbReference>
<evidence type="ECO:0000313" key="12">
    <source>
        <dbReference type="EMBL" id="KAI5948835.1"/>
    </source>
</evidence>
<reference evidence="12 13" key="1">
    <citation type="journal article" date="2022" name="DNA Res.">
        <title>Genome analysis of five recently described species of the CUG-Ser clade uncovers Candida theae as a new hybrid lineage with pathogenic potential in the Candida parapsilosis species complex.</title>
        <authorList>
            <person name="Mixao V."/>
            <person name="Del Olmo V."/>
            <person name="Hegedusova E."/>
            <person name="Saus E."/>
            <person name="Pryszcz L."/>
            <person name="Cillingova A."/>
            <person name="Nosek J."/>
            <person name="Gabaldon T."/>
        </authorList>
    </citation>
    <scope>NUCLEOTIDE SEQUENCE [LARGE SCALE GENOMIC DNA]</scope>
    <source>
        <strain evidence="12 13">CBS 12239</strain>
    </source>
</reference>
<dbReference type="InterPro" id="IPR002300">
    <property type="entry name" value="aa-tRNA-synth_Ia"/>
</dbReference>
<dbReference type="SUPFAM" id="SSF47323">
    <property type="entry name" value="Anticodon-binding domain of a subclass of class I aminoacyl-tRNA synthetases"/>
    <property type="match status" value="1"/>
</dbReference>
<comment type="caution">
    <text evidence="12">The sequence shown here is derived from an EMBL/GenBank/DDBJ whole genome shotgun (WGS) entry which is preliminary data.</text>
</comment>
<dbReference type="GO" id="GO:0005524">
    <property type="term" value="F:ATP binding"/>
    <property type="evidence" value="ECO:0007669"/>
    <property type="project" value="UniProtKB-KW"/>
</dbReference>
<dbReference type="GO" id="GO:0002161">
    <property type="term" value="F:aminoacyl-tRNA deacylase activity"/>
    <property type="evidence" value="ECO:0007669"/>
    <property type="project" value="InterPro"/>
</dbReference>
<dbReference type="GO" id="GO:0005739">
    <property type="term" value="C:mitochondrion"/>
    <property type="evidence" value="ECO:0007669"/>
    <property type="project" value="TreeGrafter"/>
</dbReference>
<evidence type="ECO:0000256" key="8">
    <source>
        <dbReference type="ARBA" id="ARBA00032665"/>
    </source>
</evidence>
<organism evidence="12 13">
    <name type="scientific">Candida theae</name>
    <dbReference type="NCBI Taxonomy" id="1198502"/>
    <lineage>
        <taxon>Eukaryota</taxon>
        <taxon>Fungi</taxon>
        <taxon>Dikarya</taxon>
        <taxon>Ascomycota</taxon>
        <taxon>Saccharomycotina</taxon>
        <taxon>Pichiomycetes</taxon>
        <taxon>Debaryomycetaceae</taxon>
        <taxon>Candida/Lodderomyces clade</taxon>
        <taxon>Candida</taxon>
    </lineage>
</organism>